<dbReference type="EC" id="3.2.1.143" evidence="2"/>
<accession>A0A8D8ND34</accession>
<name>A0A8D8ND34_CULPI</name>
<feature type="region of interest" description="Disordered" evidence="6">
    <location>
        <begin position="572"/>
        <end position="600"/>
    </location>
</feature>
<dbReference type="GO" id="GO:0005975">
    <property type="term" value="P:carbohydrate metabolic process"/>
    <property type="evidence" value="ECO:0007669"/>
    <property type="project" value="InterPro"/>
</dbReference>
<evidence type="ECO:0000259" key="7">
    <source>
        <dbReference type="Pfam" id="PF05028"/>
    </source>
</evidence>
<dbReference type="GO" id="GO:0005634">
    <property type="term" value="C:nucleus"/>
    <property type="evidence" value="ECO:0007669"/>
    <property type="project" value="TreeGrafter"/>
</dbReference>
<dbReference type="InterPro" id="IPR046372">
    <property type="entry name" value="PARG_cat_C"/>
</dbReference>
<evidence type="ECO:0000256" key="3">
    <source>
        <dbReference type="ARBA" id="ARBA00022801"/>
    </source>
</evidence>
<evidence type="ECO:0000256" key="6">
    <source>
        <dbReference type="SAM" id="MobiDB-lite"/>
    </source>
</evidence>
<sequence length="733" mass="82909">MSAPDDSPVDPDAGDHRPWRGVPMDIVYRGLDRFELRHFPEVRPSDDHTVLYNLPWDPDDTQPPAPRRSYSKWDANHVRLPCSHRSQYPVEQEDGSSTLESRWELVQNALLQPIRDSRELERAILSYNTKYATSWKFKSLHKLFEEELDEPESAGFFKHTLPKLIRLALALPELVPGAIPLLKQGSNKSISLSQQQVASLLANAFLCTFPRRNTQKKKSEYSLFPDINFNRLFQSSGQSVLEKIKCLCNYFRRVCARMPTGVVTFQRRYVHPKQFPEWARCEATVVREVVPVHISSEGTIEDQGRGLLQVDFANKYLGGGVLGHGCVQEEIRFVINPELLVSKLFTEALKPQEALLMLGTEQFSEYSGYASSFQFAGNFEDETPRDVSGRRECYIVAIDALHFVQSSHQYREELMLRELNKAWVGFGHPLKTPAPGVATGNWGCGAFGGDARLKALLQLMVCCVLNRPLVYYTFGDRELRDQVYGMYTFLVDNKVKISEIWRSLKDFRKHGLPPNKLYPYFYQDYYDRRSKISCFNLKSPKHKEKSPEPPPQSFANDPDDESLASLMRDLVDNDNDPEATEGQQQPSTSHATPSPKKSGRMSLIAELDRSYYSVGPGPAKKLCPSTSPCSVNGNEVDETTESGSEVRIQIEAEEEGEKPAEEEEKEERTVEGSSQIQYEEEVGEFVEGTPPVEAKKRSSTGESGSEGRGSRKISDYFAKLAPNQTLINTTETA</sequence>
<dbReference type="PANTHER" id="PTHR12837:SF15">
    <property type="entry name" value="POLY(ADP-RIBOSE) GLYCOHYDROLASE"/>
    <property type="match status" value="1"/>
</dbReference>
<feature type="domain" description="PARG catalytic Macro" evidence="7">
    <location>
        <begin position="277"/>
        <end position="480"/>
    </location>
</feature>
<feature type="compositionally biased region" description="Polar residues" evidence="6">
    <location>
        <begin position="581"/>
        <end position="592"/>
    </location>
</feature>
<keyword evidence="3 9" id="KW-0378">Hydrolase</keyword>
<feature type="active site" evidence="4">
    <location>
        <position position="329"/>
    </location>
</feature>
<dbReference type="PANTHER" id="PTHR12837">
    <property type="entry name" value="POLY ADP-RIBOSE GLYCOHYDROLASE"/>
    <property type="match status" value="1"/>
</dbReference>
<proteinExistence type="inferred from homology"/>
<evidence type="ECO:0000313" key="9">
    <source>
        <dbReference type="EMBL" id="CAG6560438.1"/>
    </source>
</evidence>
<evidence type="ECO:0000256" key="1">
    <source>
        <dbReference type="ARBA" id="ARBA00009545"/>
    </source>
</evidence>
<feature type="domain" description="PARG helical" evidence="8">
    <location>
        <begin position="149"/>
        <end position="267"/>
    </location>
</feature>
<evidence type="ECO:0000256" key="4">
    <source>
        <dbReference type="PIRSR" id="PIRSR607724-1"/>
    </source>
</evidence>
<dbReference type="GO" id="GO:0006282">
    <property type="term" value="P:regulation of DNA repair"/>
    <property type="evidence" value="ECO:0007669"/>
    <property type="project" value="InterPro"/>
</dbReference>
<dbReference type="Pfam" id="PF05028">
    <property type="entry name" value="PARG_cat_C"/>
    <property type="match status" value="1"/>
</dbReference>
<evidence type="ECO:0000259" key="8">
    <source>
        <dbReference type="Pfam" id="PF20811"/>
    </source>
</evidence>
<feature type="active site" evidence="4">
    <location>
        <position position="330"/>
    </location>
</feature>
<dbReference type="Pfam" id="PF20811">
    <property type="entry name" value="PARG_cat_N"/>
    <property type="match status" value="1"/>
</dbReference>
<feature type="compositionally biased region" description="Acidic residues" evidence="6">
    <location>
        <begin position="651"/>
        <end position="665"/>
    </location>
</feature>
<dbReference type="GO" id="GO:0005737">
    <property type="term" value="C:cytoplasm"/>
    <property type="evidence" value="ECO:0007669"/>
    <property type="project" value="TreeGrafter"/>
</dbReference>
<dbReference type="AlphaFoldDB" id="A0A8D8ND34"/>
<feature type="region of interest" description="Disordered" evidence="6">
    <location>
        <begin position="614"/>
        <end position="716"/>
    </location>
</feature>
<dbReference type="GO" id="GO:0004649">
    <property type="term" value="F:poly(ADP-ribose) glycohydrolase activity"/>
    <property type="evidence" value="ECO:0007669"/>
    <property type="project" value="UniProtKB-EC"/>
</dbReference>
<feature type="binding site" evidence="5">
    <location>
        <position position="369"/>
    </location>
    <ligand>
        <name>substrate</name>
    </ligand>
</feature>
<feature type="region of interest" description="Disordered" evidence="6">
    <location>
        <begin position="1"/>
        <end position="21"/>
    </location>
</feature>
<dbReference type="InterPro" id="IPR048362">
    <property type="entry name" value="PARG_helical"/>
</dbReference>
<reference evidence="9" key="1">
    <citation type="submission" date="2021-05" db="EMBL/GenBank/DDBJ databases">
        <authorList>
            <person name="Alioto T."/>
            <person name="Alioto T."/>
            <person name="Gomez Garrido J."/>
        </authorList>
    </citation>
    <scope>NUCLEOTIDE SEQUENCE</scope>
</reference>
<evidence type="ECO:0000256" key="5">
    <source>
        <dbReference type="PIRSR" id="PIRSR607724-2"/>
    </source>
</evidence>
<dbReference type="EMBL" id="HBUE01263944">
    <property type="protein sequence ID" value="CAG6560438.1"/>
    <property type="molecule type" value="Transcribed_RNA"/>
</dbReference>
<feature type="binding site" evidence="5">
    <location>
        <position position="328"/>
    </location>
    <ligand>
        <name>substrate</name>
    </ligand>
</feature>
<protein>
    <recommendedName>
        <fullName evidence="2">poly(ADP-ribose) glycohydrolase</fullName>
        <ecNumber evidence="2">3.2.1.143</ecNumber>
    </recommendedName>
</protein>
<feature type="binding site" evidence="5">
    <location>
        <position position="314"/>
    </location>
    <ligand>
        <name>substrate</name>
    </ligand>
</feature>
<dbReference type="GO" id="GO:0009225">
    <property type="term" value="P:nucleotide-sugar metabolic process"/>
    <property type="evidence" value="ECO:0007669"/>
    <property type="project" value="TreeGrafter"/>
</dbReference>
<feature type="region of interest" description="Disordered" evidence="6">
    <location>
        <begin position="539"/>
        <end position="560"/>
    </location>
</feature>
<comment type="similarity">
    <text evidence="1">Belongs to the poly(ADP-ribose) glycohydrolase family.</text>
</comment>
<dbReference type="GO" id="GO:1990966">
    <property type="term" value="P:ATP generation from poly-ADP-D-ribose"/>
    <property type="evidence" value="ECO:0007669"/>
    <property type="project" value="TreeGrafter"/>
</dbReference>
<feature type="active site" evidence="4">
    <location>
        <position position="311"/>
    </location>
</feature>
<feature type="compositionally biased region" description="Polar residues" evidence="6">
    <location>
        <begin position="624"/>
        <end position="633"/>
    </location>
</feature>
<dbReference type="InterPro" id="IPR007724">
    <property type="entry name" value="Poly_GlycHdrlase"/>
</dbReference>
<evidence type="ECO:0000256" key="2">
    <source>
        <dbReference type="ARBA" id="ARBA00012255"/>
    </source>
</evidence>
<dbReference type="EMBL" id="HBUE01158815">
    <property type="protein sequence ID" value="CAG6509064.1"/>
    <property type="molecule type" value="Transcribed_RNA"/>
</dbReference>
<organism evidence="9">
    <name type="scientific">Culex pipiens</name>
    <name type="common">House mosquito</name>
    <dbReference type="NCBI Taxonomy" id="7175"/>
    <lineage>
        <taxon>Eukaryota</taxon>
        <taxon>Metazoa</taxon>
        <taxon>Ecdysozoa</taxon>
        <taxon>Arthropoda</taxon>
        <taxon>Hexapoda</taxon>
        <taxon>Insecta</taxon>
        <taxon>Pterygota</taxon>
        <taxon>Neoptera</taxon>
        <taxon>Endopterygota</taxon>
        <taxon>Diptera</taxon>
        <taxon>Nematocera</taxon>
        <taxon>Culicoidea</taxon>
        <taxon>Culicidae</taxon>
        <taxon>Culicinae</taxon>
        <taxon>Culicini</taxon>
        <taxon>Culex</taxon>
        <taxon>Culex</taxon>
    </lineage>
</organism>